<organism evidence="3">
    <name type="scientific">marine metagenome</name>
    <dbReference type="NCBI Taxonomy" id="408172"/>
    <lineage>
        <taxon>unclassified sequences</taxon>
        <taxon>metagenomes</taxon>
        <taxon>ecological metagenomes</taxon>
    </lineage>
</organism>
<sequence>MESVLSYAGVSVSYAQNNSMLPVVSDVSFSVATGEVTSVIGRSGVGKTTLLRLAAGSIIPDQGLITVCGTTPCDARKNKRIGLVSQEDSLLPWLNVEGNVGVSLRMGQTRQNLHIEDVAEIVESVG</sequence>
<protein>
    <recommendedName>
        <fullName evidence="2">ABC transporter domain-containing protein</fullName>
    </recommendedName>
</protein>
<feature type="domain" description="ABC transporter" evidence="2">
    <location>
        <begin position="25"/>
        <end position="117"/>
    </location>
</feature>
<dbReference type="AlphaFoldDB" id="A0A381XC12"/>
<reference evidence="3" key="1">
    <citation type="submission" date="2018-05" db="EMBL/GenBank/DDBJ databases">
        <authorList>
            <person name="Lanie J.A."/>
            <person name="Ng W.-L."/>
            <person name="Kazmierczak K.M."/>
            <person name="Andrzejewski T.M."/>
            <person name="Davidsen T.M."/>
            <person name="Wayne K.J."/>
            <person name="Tettelin H."/>
            <person name="Glass J.I."/>
            <person name="Rusch D."/>
            <person name="Podicherti R."/>
            <person name="Tsui H.-C.T."/>
            <person name="Winkler M.E."/>
        </authorList>
    </citation>
    <scope>NUCLEOTIDE SEQUENCE</scope>
</reference>
<evidence type="ECO:0000313" key="3">
    <source>
        <dbReference type="EMBL" id="SVA62264.1"/>
    </source>
</evidence>
<dbReference type="PANTHER" id="PTHR42788">
    <property type="entry name" value="TAURINE IMPORT ATP-BINDING PROTEIN-RELATED"/>
    <property type="match status" value="1"/>
</dbReference>
<dbReference type="InterPro" id="IPR027417">
    <property type="entry name" value="P-loop_NTPase"/>
</dbReference>
<accession>A0A381XC12</accession>
<keyword evidence="1" id="KW-0813">Transport</keyword>
<proteinExistence type="predicted"/>
<dbReference type="SUPFAM" id="SSF52540">
    <property type="entry name" value="P-loop containing nucleoside triphosphate hydrolases"/>
    <property type="match status" value="1"/>
</dbReference>
<evidence type="ECO:0000256" key="1">
    <source>
        <dbReference type="ARBA" id="ARBA00022448"/>
    </source>
</evidence>
<dbReference type="InterPro" id="IPR050166">
    <property type="entry name" value="ABC_transporter_ATP-bind"/>
</dbReference>
<dbReference type="Pfam" id="PF00005">
    <property type="entry name" value="ABC_tran"/>
    <property type="match status" value="1"/>
</dbReference>
<name>A0A381XC12_9ZZZZ</name>
<dbReference type="PANTHER" id="PTHR42788:SF13">
    <property type="entry name" value="ALIPHATIC SULFONATES IMPORT ATP-BINDING PROTEIN SSUB"/>
    <property type="match status" value="1"/>
</dbReference>
<dbReference type="InterPro" id="IPR003439">
    <property type="entry name" value="ABC_transporter-like_ATP-bd"/>
</dbReference>
<gene>
    <name evidence="3" type="ORF">METZ01_LOCUS115118</name>
</gene>
<dbReference type="EMBL" id="UINC01014626">
    <property type="protein sequence ID" value="SVA62264.1"/>
    <property type="molecule type" value="Genomic_DNA"/>
</dbReference>
<evidence type="ECO:0000259" key="2">
    <source>
        <dbReference type="Pfam" id="PF00005"/>
    </source>
</evidence>
<feature type="non-terminal residue" evidence="3">
    <location>
        <position position="126"/>
    </location>
</feature>
<dbReference type="GO" id="GO:0005524">
    <property type="term" value="F:ATP binding"/>
    <property type="evidence" value="ECO:0007669"/>
    <property type="project" value="InterPro"/>
</dbReference>
<dbReference type="GO" id="GO:0016887">
    <property type="term" value="F:ATP hydrolysis activity"/>
    <property type="evidence" value="ECO:0007669"/>
    <property type="project" value="InterPro"/>
</dbReference>
<dbReference type="Gene3D" id="3.40.50.300">
    <property type="entry name" value="P-loop containing nucleotide triphosphate hydrolases"/>
    <property type="match status" value="1"/>
</dbReference>